<sequence length="367" mass="40703">MDEVGAELGERVSADVAKAWLTGLGSNPAAPAEVLVRLLDTRHTRFLWHRDVPEAVLDAAVVYPSKWAWGAAAESGRLSAAQWERLLAHTVGLPEHALLVEMAQTPSVPGWPGPRIGIEPPPHEGAQPPATPKEIAAWADAVPDIPPGDRTYALWWIAALHDRPEAMRQLVASSNLRIRRSIARARRLPPDVVDVLATCEDKVVHLFLAESCDDAPPELLLDVWTWWSGSLSFPGRPRNHPNFPRDGLLRFADDPRPRVRLLALDDSESPASLVERFTHDTDPDVRRRAAEDPRLQPASAARLADDSEWRVRRCAHRNPVLPRAVLVRLLQDEASAEDAAQNPGIPVPAMHRMIATAVRHERPPRKR</sequence>
<evidence type="ECO:0000313" key="1">
    <source>
        <dbReference type="EMBL" id="MBC9712660.1"/>
    </source>
</evidence>
<dbReference type="RefSeq" id="WP_187813163.1">
    <property type="nucleotide sequence ID" value="NZ_JACTVJ010000005.1"/>
</dbReference>
<accession>A0ABR7SD43</accession>
<proteinExistence type="predicted"/>
<gene>
    <name evidence="1" type="ORF">H9Y04_08740</name>
</gene>
<dbReference type="InterPro" id="IPR011989">
    <property type="entry name" value="ARM-like"/>
</dbReference>
<dbReference type="Proteomes" id="UP000642284">
    <property type="component" value="Unassembled WGS sequence"/>
</dbReference>
<keyword evidence="2" id="KW-1185">Reference proteome</keyword>
<reference evidence="1 2" key="1">
    <citation type="submission" date="2020-08" db="EMBL/GenBank/DDBJ databases">
        <title>Genemic of Streptomyces polyaspartic.</title>
        <authorList>
            <person name="Liu W."/>
        </authorList>
    </citation>
    <scope>NUCLEOTIDE SEQUENCE [LARGE SCALE GENOMIC DNA]</scope>
    <source>
        <strain evidence="1 2">TRM66268-LWL</strain>
    </source>
</reference>
<dbReference type="SUPFAM" id="SSF48371">
    <property type="entry name" value="ARM repeat"/>
    <property type="match status" value="1"/>
</dbReference>
<evidence type="ECO:0008006" key="3">
    <source>
        <dbReference type="Google" id="ProtNLM"/>
    </source>
</evidence>
<protein>
    <recommendedName>
        <fullName evidence="3">PE-PGRS family protein</fullName>
    </recommendedName>
</protein>
<dbReference type="InterPro" id="IPR016024">
    <property type="entry name" value="ARM-type_fold"/>
</dbReference>
<dbReference type="Gene3D" id="1.25.10.10">
    <property type="entry name" value="Leucine-rich Repeat Variant"/>
    <property type="match status" value="1"/>
</dbReference>
<dbReference type="EMBL" id="JACTVJ010000005">
    <property type="protein sequence ID" value="MBC9712660.1"/>
    <property type="molecule type" value="Genomic_DNA"/>
</dbReference>
<name>A0ABR7SD43_9ACTN</name>
<evidence type="ECO:0000313" key="2">
    <source>
        <dbReference type="Proteomes" id="UP000642284"/>
    </source>
</evidence>
<organism evidence="1 2">
    <name type="scientific">Streptomyces polyasparticus</name>
    <dbReference type="NCBI Taxonomy" id="2767826"/>
    <lineage>
        <taxon>Bacteria</taxon>
        <taxon>Bacillati</taxon>
        <taxon>Actinomycetota</taxon>
        <taxon>Actinomycetes</taxon>
        <taxon>Kitasatosporales</taxon>
        <taxon>Streptomycetaceae</taxon>
        <taxon>Streptomyces</taxon>
    </lineage>
</organism>
<comment type="caution">
    <text evidence="1">The sequence shown here is derived from an EMBL/GenBank/DDBJ whole genome shotgun (WGS) entry which is preliminary data.</text>
</comment>